<name>A0AAW1JLV4_SAPOF</name>
<dbReference type="InterPro" id="IPR038336">
    <property type="entry name" value="NET_sf"/>
</dbReference>
<dbReference type="SUPFAM" id="SSF47370">
    <property type="entry name" value="Bromodomain"/>
    <property type="match status" value="1"/>
</dbReference>
<feature type="compositionally biased region" description="Basic and acidic residues" evidence="5">
    <location>
        <begin position="51"/>
        <end position="78"/>
    </location>
</feature>
<evidence type="ECO:0000256" key="4">
    <source>
        <dbReference type="PROSITE-ProRule" id="PRU00035"/>
    </source>
</evidence>
<dbReference type="PROSITE" id="PS51525">
    <property type="entry name" value="NET"/>
    <property type="match status" value="1"/>
</dbReference>
<dbReference type="Pfam" id="PF17035">
    <property type="entry name" value="BET"/>
    <property type="match status" value="1"/>
</dbReference>
<dbReference type="EMBL" id="JBDFQZ010000007">
    <property type="protein sequence ID" value="KAK9704796.1"/>
    <property type="molecule type" value="Genomic_DNA"/>
</dbReference>
<evidence type="ECO:0008006" key="10">
    <source>
        <dbReference type="Google" id="ProtNLM"/>
    </source>
</evidence>
<keyword evidence="2 4" id="KW-0103">Bromodomain</keyword>
<dbReference type="SMART" id="SM00297">
    <property type="entry name" value="BROMO"/>
    <property type="match status" value="1"/>
</dbReference>
<dbReference type="Gene3D" id="1.20.920.10">
    <property type="entry name" value="Bromodomain-like"/>
    <property type="match status" value="1"/>
</dbReference>
<dbReference type="InterPro" id="IPR036427">
    <property type="entry name" value="Bromodomain-like_sf"/>
</dbReference>
<dbReference type="PROSITE" id="PS50014">
    <property type="entry name" value="BROMODOMAIN_2"/>
    <property type="match status" value="1"/>
</dbReference>
<proteinExistence type="predicted"/>
<dbReference type="InterPro" id="IPR027353">
    <property type="entry name" value="NET_dom"/>
</dbReference>
<accession>A0AAW1JLV4</accession>
<keyword evidence="3" id="KW-0804">Transcription</keyword>
<evidence type="ECO:0000256" key="5">
    <source>
        <dbReference type="SAM" id="MobiDB-lite"/>
    </source>
</evidence>
<evidence type="ECO:0000256" key="3">
    <source>
        <dbReference type="ARBA" id="ARBA00023163"/>
    </source>
</evidence>
<dbReference type="AlphaFoldDB" id="A0AAW1JLV4"/>
<reference evidence="8" key="1">
    <citation type="submission" date="2024-03" db="EMBL/GenBank/DDBJ databases">
        <title>WGS assembly of Saponaria officinalis var. Norfolk2.</title>
        <authorList>
            <person name="Jenkins J."/>
            <person name="Shu S."/>
            <person name="Grimwood J."/>
            <person name="Barry K."/>
            <person name="Goodstein D."/>
            <person name="Schmutz J."/>
            <person name="Leebens-Mack J."/>
            <person name="Osbourn A."/>
        </authorList>
    </citation>
    <scope>NUCLEOTIDE SEQUENCE [LARGE SCALE GENOMIC DNA]</scope>
    <source>
        <strain evidence="8">JIC</strain>
    </source>
</reference>
<sequence>MGECGVDEYQHRVDEVVSQVNRIEQRVLEIDQFYINNSKQLANASRGGSASKEKDKDKERHVTNAKKQNDAASREAASTKRMQELIRQFGTILSQISKHKFAWPFMEPVDVKGLGLHDYYEIIEKPMDFGTIKKRMEAKDDSGYKHVREIYNDVRLVFQNAMKYNDEKNKFHVMAKTLLEKFEDKWRQFLPRVIEEDRRREEEAELQLNVQVAQESAYAKLARELSNELFEADMHLEELRETLVQRCRKMSTGEKRQLGTALTRLSTDDLSRALEIVAHSNPGFIVNAEEVDLDIDALTESTLWRLKFFVKDALQAQNKTAPSVGANNNNGNNNNNNNGNININSKRKREISDVLAKTAKKKTKKLAA</sequence>
<keyword evidence="1" id="KW-0805">Transcription regulation</keyword>
<protein>
    <recommendedName>
        <fullName evidence="10">Transcription factor GTE6</fullName>
    </recommendedName>
</protein>
<feature type="region of interest" description="Disordered" evidence="5">
    <location>
        <begin position="321"/>
        <end position="347"/>
    </location>
</feature>
<evidence type="ECO:0000259" key="6">
    <source>
        <dbReference type="PROSITE" id="PS50014"/>
    </source>
</evidence>
<dbReference type="PRINTS" id="PR00503">
    <property type="entry name" value="BROMODOMAIN"/>
</dbReference>
<evidence type="ECO:0000256" key="2">
    <source>
        <dbReference type="ARBA" id="ARBA00023117"/>
    </source>
</evidence>
<feature type="domain" description="Bromo" evidence="6">
    <location>
        <begin position="97"/>
        <end position="172"/>
    </location>
</feature>
<evidence type="ECO:0000259" key="7">
    <source>
        <dbReference type="PROSITE" id="PS51525"/>
    </source>
</evidence>
<evidence type="ECO:0000313" key="8">
    <source>
        <dbReference type="EMBL" id="KAK9704796.1"/>
    </source>
</evidence>
<evidence type="ECO:0000313" key="9">
    <source>
        <dbReference type="Proteomes" id="UP001443914"/>
    </source>
</evidence>
<dbReference type="Gene3D" id="1.20.1270.220">
    <property type="match status" value="1"/>
</dbReference>
<organism evidence="8 9">
    <name type="scientific">Saponaria officinalis</name>
    <name type="common">Common soapwort</name>
    <name type="synonym">Lychnis saponaria</name>
    <dbReference type="NCBI Taxonomy" id="3572"/>
    <lineage>
        <taxon>Eukaryota</taxon>
        <taxon>Viridiplantae</taxon>
        <taxon>Streptophyta</taxon>
        <taxon>Embryophyta</taxon>
        <taxon>Tracheophyta</taxon>
        <taxon>Spermatophyta</taxon>
        <taxon>Magnoliopsida</taxon>
        <taxon>eudicotyledons</taxon>
        <taxon>Gunneridae</taxon>
        <taxon>Pentapetalae</taxon>
        <taxon>Caryophyllales</taxon>
        <taxon>Caryophyllaceae</taxon>
        <taxon>Caryophylleae</taxon>
        <taxon>Saponaria</taxon>
    </lineage>
</organism>
<dbReference type="InterPro" id="IPR001487">
    <property type="entry name" value="Bromodomain"/>
</dbReference>
<dbReference type="Proteomes" id="UP001443914">
    <property type="component" value="Unassembled WGS sequence"/>
</dbReference>
<dbReference type="PANTHER" id="PTHR45926">
    <property type="entry name" value="OSJNBA0053K19.4 PROTEIN"/>
    <property type="match status" value="1"/>
</dbReference>
<feature type="region of interest" description="Disordered" evidence="5">
    <location>
        <begin position="44"/>
        <end position="78"/>
    </location>
</feature>
<evidence type="ECO:0000256" key="1">
    <source>
        <dbReference type="ARBA" id="ARBA00023015"/>
    </source>
</evidence>
<comment type="caution">
    <text evidence="8">The sequence shown here is derived from an EMBL/GenBank/DDBJ whole genome shotgun (WGS) entry which is preliminary data.</text>
</comment>
<dbReference type="Pfam" id="PF00439">
    <property type="entry name" value="Bromodomain"/>
    <property type="match status" value="1"/>
</dbReference>
<keyword evidence="9" id="KW-1185">Reference proteome</keyword>
<gene>
    <name evidence="8" type="ORF">RND81_07G011800</name>
</gene>
<feature type="domain" description="NET" evidence="7">
    <location>
        <begin position="240"/>
        <end position="321"/>
    </location>
</feature>
<feature type="compositionally biased region" description="Low complexity" evidence="5">
    <location>
        <begin position="327"/>
        <end position="344"/>
    </location>
</feature>